<dbReference type="InParanoid" id="A0A6G9IEB9"/>
<evidence type="ECO:0000256" key="3">
    <source>
        <dbReference type="SAM" id="Phobius"/>
    </source>
</evidence>
<evidence type="ECO:0000256" key="2">
    <source>
        <dbReference type="SAM" id="MobiDB-lite"/>
    </source>
</evidence>
<feature type="compositionally biased region" description="Polar residues" evidence="2">
    <location>
        <begin position="144"/>
        <end position="155"/>
    </location>
</feature>
<reference evidence="4 5" key="1">
    <citation type="submission" date="2020-03" db="EMBL/GenBank/DDBJ databases">
        <title>Complete genome sequence of Orbus sp. IPMB12 (BCRC 80908).</title>
        <authorList>
            <person name="Lo W.-S."/>
            <person name="Chang T.-H."/>
            <person name="Kuo C.-H."/>
        </authorList>
    </citation>
    <scope>NUCLEOTIDE SEQUENCE [LARGE SCALE GENOMIC DNA]</scope>
    <source>
        <strain evidence="4 5">IPMB12</strain>
    </source>
</reference>
<dbReference type="Proteomes" id="UP000501168">
    <property type="component" value="Chromosome"/>
</dbReference>
<keyword evidence="1" id="KW-0175">Coiled coil</keyword>
<keyword evidence="3" id="KW-1133">Transmembrane helix</keyword>
<dbReference type="RefSeq" id="WP_166917456.1">
    <property type="nucleotide sequence ID" value="NZ_CP050253.1"/>
</dbReference>
<evidence type="ECO:0000313" key="5">
    <source>
        <dbReference type="Proteomes" id="UP000501168"/>
    </source>
</evidence>
<sequence length="229" mass="25814">MNFQTIRELCKKQAIILTVIGIWLFTLTIFVVCSQISISNSINEQTQETAQDSANRALQANILAELAQKQKQLEQQNLQVDQKNKDNLTKIQQLFLEQLRLLEEKQQAQIASEPVDINELKEQLLQLKEQFNKLKPTTEPVETPQAQPVNRTGTNKPAAAPTIPFKILGVELRASEQFLVIVPSKTPSLSHVKLLRVGDKDGNWQLQSIEGNKAIFKVNGVTRKLSIPK</sequence>
<gene>
    <name evidence="4" type="ORF">IPMB12_10965</name>
</gene>
<dbReference type="KEGG" id="orb:IPMB12_10965"/>
<dbReference type="AlphaFoldDB" id="A0A6G9IEB9"/>
<protein>
    <submittedName>
        <fullName evidence="4">Uncharacterized protein</fullName>
    </submittedName>
</protein>
<name>A0A6G9IEB9_9GAMM</name>
<keyword evidence="5" id="KW-1185">Reference proteome</keyword>
<keyword evidence="3" id="KW-0812">Transmembrane</keyword>
<accession>A0A6G9IEB9</accession>
<dbReference type="EMBL" id="CP050253">
    <property type="protein sequence ID" value="QIQ22159.1"/>
    <property type="molecule type" value="Genomic_DNA"/>
</dbReference>
<feature type="coiled-coil region" evidence="1">
    <location>
        <begin position="59"/>
        <end position="86"/>
    </location>
</feature>
<keyword evidence="3" id="KW-0472">Membrane</keyword>
<feature type="transmembrane region" description="Helical" evidence="3">
    <location>
        <begin position="14"/>
        <end position="38"/>
    </location>
</feature>
<proteinExistence type="predicted"/>
<feature type="region of interest" description="Disordered" evidence="2">
    <location>
        <begin position="137"/>
        <end position="157"/>
    </location>
</feature>
<organism evidence="4 5">
    <name type="scientific">Zophobihabitans entericus</name>
    <dbReference type="NCBI Taxonomy" id="1635327"/>
    <lineage>
        <taxon>Bacteria</taxon>
        <taxon>Pseudomonadati</taxon>
        <taxon>Pseudomonadota</taxon>
        <taxon>Gammaproteobacteria</taxon>
        <taxon>Orbales</taxon>
        <taxon>Orbaceae</taxon>
        <taxon>Zophobihabitans</taxon>
    </lineage>
</organism>
<evidence type="ECO:0000313" key="4">
    <source>
        <dbReference type="EMBL" id="QIQ22159.1"/>
    </source>
</evidence>
<evidence type="ECO:0000256" key="1">
    <source>
        <dbReference type="SAM" id="Coils"/>
    </source>
</evidence>